<keyword evidence="5" id="KW-0677">Repeat</keyword>
<dbReference type="InterPro" id="IPR011989">
    <property type="entry name" value="ARM-like"/>
</dbReference>
<feature type="compositionally biased region" description="Low complexity" evidence="8">
    <location>
        <begin position="282"/>
        <end position="292"/>
    </location>
</feature>
<dbReference type="InterPro" id="IPR016024">
    <property type="entry name" value="ARM-type_fold"/>
</dbReference>
<dbReference type="FunFam" id="1.25.10.10:FF:000303">
    <property type="entry name" value="splicing factor 3B subunit 1"/>
    <property type="match status" value="1"/>
</dbReference>
<comment type="similarity">
    <text evidence="2">Belongs to the SF3B1 family.</text>
</comment>
<evidence type="ECO:0000256" key="5">
    <source>
        <dbReference type="ARBA" id="ARBA00022737"/>
    </source>
</evidence>
<keyword evidence="3" id="KW-0507">mRNA processing</keyword>
<evidence type="ECO:0000256" key="4">
    <source>
        <dbReference type="ARBA" id="ARBA00022728"/>
    </source>
</evidence>
<dbReference type="GO" id="GO:0000245">
    <property type="term" value="P:spliceosomal complex assembly"/>
    <property type="evidence" value="ECO:0007669"/>
    <property type="project" value="InterPro"/>
</dbReference>
<name>A0A6A4VK58_AMPAM</name>
<feature type="region of interest" description="Disordered" evidence="8">
    <location>
        <begin position="1194"/>
        <end position="1213"/>
    </location>
</feature>
<keyword evidence="11" id="KW-1185">Reference proteome</keyword>
<feature type="compositionally biased region" description="Basic and acidic residues" evidence="8">
    <location>
        <begin position="97"/>
        <end position="118"/>
    </location>
</feature>
<dbReference type="GO" id="GO:0000226">
    <property type="term" value="P:microtubule cytoskeleton organization"/>
    <property type="evidence" value="ECO:0007669"/>
    <property type="project" value="UniProtKB-ARBA"/>
</dbReference>
<feature type="compositionally biased region" description="Acidic residues" evidence="8">
    <location>
        <begin position="1"/>
        <end position="15"/>
    </location>
</feature>
<dbReference type="Pfam" id="PF08920">
    <property type="entry name" value="SF3b1"/>
    <property type="match status" value="1"/>
</dbReference>
<evidence type="ECO:0000256" key="8">
    <source>
        <dbReference type="SAM" id="MobiDB-lite"/>
    </source>
</evidence>
<protein>
    <submittedName>
        <fullName evidence="10">Splicing factor 3B subunit 1</fullName>
    </submittedName>
</protein>
<feature type="compositionally biased region" description="Low complexity" evidence="8">
    <location>
        <begin position="126"/>
        <end position="135"/>
    </location>
</feature>
<evidence type="ECO:0000256" key="6">
    <source>
        <dbReference type="ARBA" id="ARBA00023187"/>
    </source>
</evidence>
<dbReference type="InterPro" id="IPR034085">
    <property type="entry name" value="TOG"/>
</dbReference>
<evidence type="ECO:0000256" key="2">
    <source>
        <dbReference type="ARBA" id="ARBA00005754"/>
    </source>
</evidence>
<evidence type="ECO:0000256" key="1">
    <source>
        <dbReference type="ARBA" id="ARBA00004123"/>
    </source>
</evidence>
<dbReference type="GO" id="GO:0005681">
    <property type="term" value="C:spliceosomal complex"/>
    <property type="evidence" value="ECO:0007669"/>
    <property type="project" value="UniProtKB-KW"/>
</dbReference>
<feature type="region of interest" description="Disordered" evidence="8">
    <location>
        <begin position="1"/>
        <end position="292"/>
    </location>
</feature>
<feature type="compositionally biased region" description="Basic and acidic residues" evidence="8">
    <location>
        <begin position="44"/>
        <end position="60"/>
    </location>
</feature>
<gene>
    <name evidence="10" type="primary">Sf3b1</name>
    <name evidence="10" type="ORF">FJT64_008246</name>
</gene>
<comment type="subcellular location">
    <subcellularLocation>
        <location evidence="1">Nucleus</location>
    </subcellularLocation>
</comment>
<dbReference type="EMBL" id="VIIS01001708">
    <property type="protein sequence ID" value="KAF0294033.1"/>
    <property type="molecule type" value="Genomic_DNA"/>
</dbReference>
<evidence type="ECO:0000256" key="7">
    <source>
        <dbReference type="ARBA" id="ARBA00023242"/>
    </source>
</evidence>
<reference evidence="10 11" key="1">
    <citation type="submission" date="2019-07" db="EMBL/GenBank/DDBJ databases">
        <title>Draft genome assembly of a fouling barnacle, Amphibalanus amphitrite (Darwin, 1854): The first reference genome for Thecostraca.</title>
        <authorList>
            <person name="Kim W."/>
        </authorList>
    </citation>
    <scope>NUCLEOTIDE SEQUENCE [LARGE SCALE GENOMIC DNA]</scope>
    <source>
        <strain evidence="10">SNU_AA5</strain>
        <tissue evidence="10">Soma without cirri and trophi</tissue>
    </source>
</reference>
<evidence type="ECO:0000256" key="3">
    <source>
        <dbReference type="ARBA" id="ARBA00022664"/>
    </source>
</evidence>
<dbReference type="OrthoDB" id="438939at2759"/>
<dbReference type="AlphaFoldDB" id="A0A6A4VK58"/>
<comment type="caution">
    <text evidence="10">The sequence shown here is derived from an EMBL/GenBank/DDBJ whole genome shotgun (WGS) entry which is preliminary data.</text>
</comment>
<organism evidence="10 11">
    <name type="scientific">Amphibalanus amphitrite</name>
    <name type="common">Striped barnacle</name>
    <name type="synonym">Balanus amphitrite</name>
    <dbReference type="NCBI Taxonomy" id="1232801"/>
    <lineage>
        <taxon>Eukaryota</taxon>
        <taxon>Metazoa</taxon>
        <taxon>Ecdysozoa</taxon>
        <taxon>Arthropoda</taxon>
        <taxon>Crustacea</taxon>
        <taxon>Multicrustacea</taxon>
        <taxon>Cirripedia</taxon>
        <taxon>Thoracica</taxon>
        <taxon>Thoracicalcarea</taxon>
        <taxon>Balanomorpha</taxon>
        <taxon>Balanoidea</taxon>
        <taxon>Balanidae</taxon>
        <taxon>Amphibalaninae</taxon>
        <taxon>Amphibalanus</taxon>
    </lineage>
</organism>
<evidence type="ECO:0000313" key="11">
    <source>
        <dbReference type="Proteomes" id="UP000440578"/>
    </source>
</evidence>
<dbReference type="Pfam" id="PF22646">
    <property type="entry name" value="PPP2R1A-like_HEAT"/>
    <property type="match status" value="1"/>
</dbReference>
<dbReference type="Gene3D" id="1.25.10.10">
    <property type="entry name" value="Leucine-rich Repeat Variant"/>
    <property type="match status" value="3"/>
</dbReference>
<evidence type="ECO:0000259" key="9">
    <source>
        <dbReference type="SMART" id="SM01349"/>
    </source>
</evidence>
<dbReference type="InterPro" id="IPR038737">
    <property type="entry name" value="SF3b_su1-like"/>
</dbReference>
<sequence>MQGVEEPNEADDEEPTYGQNKRSFNAPAALLNDIPQAEQDYDPFADRRRPTIADREDEYRARRRQMVISPERLDPFADGGKTPDVGARGYQQIMREQQLRGEEAEMRRRMQDKAKDGTLRAVASNGDTTAAAAGPRPTPRKRGRWDVTSDDGPKVKKTATEDGAAAATPVIGQWAETPGRPSGGETPSATPSARQMWDATPGHATPGRETPAHGDKATPSARRNRWDETPKTDRGETPGQNSGWAETPRTDRTGGVDLIQETPTPSASKRRSRWDETPANQTPSMTPTMTPGGMTPSMTPGGMTPSMTPGMLTPGGTTPTGAKAMGMATPTPGHLAAMTPEQMQAYRWEREIDERNRPLSDDELDTMFPPGYKVLQPPAGYVPIRTPARRLTATPTPLAGNATPVGFFMQKEGQTPAFQDTQPKGNLPFLKPEDAQYFDKLLVDVDEEALGPEEQKERKIMKLLLKIKNGTPPMRKAALRQITDKARELGAGPLFNQILPLLMSPTLEDQERHLLVKVIDRVLYKLDDLVRPYVHKILVVIEPLLIDEDYYARVEGREIISNLAKAAGLATMISTMRPDIDNIDEYVRNTTARAFAVVASALGIPSLLPFLKAVCRSKKSWQARHTGIKIIQQVAILMGCAILPHLRSLVEIIEHGLVDEQQKVRTITALALAALSEASTPYGIESFDTVLKPLWKGIRTHRGKGLAAFLKAIGYLIPLMDAEYANYYTREVMLILIREFQSPDEEMKKIVLKVVKQCCATDGLVDTTVEIANKVGASEIINRIVDDLKDENEQYRKMVMESIEKVMGNLGAADIDSRLEEQLIDGILYAFQEQTTEDTVMLNGFGTIVNALGKRVKPYLPQICGTILWRLNNKSAKVRQQAADLISKIAFVMKTCQEEKLMGHLGVVLYEYLGEEYPEVLGSILGALKAIVNVIGMTKMTPPIKDLLPRLTPILKNRHEKVQENCIDLVGRIADRGPEYVSAREWMRICFELLELLKAHKKAIRRATVNTFGYIAKAIGPHDVLATLLNNLKVQERQNRVCTTVAIAIVAETCSPFTNGVLKSLSFLFEYIGEMGKDYIYAVTPLFEDALMDRDLVHRQTSCAAIKHMALGVYGFGCEDALIHLLNNVWPNIFETSPHLVQAFMDAVEGMRVSLGPQKMLQYCLQGLFHPARKVRDVYWKVYNTLYYRRPGRPGGRLPARHGRQNITTSDTS</sequence>
<keyword evidence="7" id="KW-0539">Nucleus</keyword>
<evidence type="ECO:0000313" key="10">
    <source>
        <dbReference type="EMBL" id="KAF0294033.1"/>
    </source>
</evidence>
<dbReference type="Proteomes" id="UP000440578">
    <property type="component" value="Unassembled WGS sequence"/>
</dbReference>
<dbReference type="PANTHER" id="PTHR12097">
    <property type="entry name" value="SPLICING FACTOR 3B, SUBUNIT 1-RELATED"/>
    <property type="match status" value="1"/>
</dbReference>
<feature type="compositionally biased region" description="Basic and acidic residues" evidence="8">
    <location>
        <begin position="144"/>
        <end position="160"/>
    </location>
</feature>
<proteinExistence type="inferred from homology"/>
<dbReference type="InterPro" id="IPR015016">
    <property type="entry name" value="SF3b_su1"/>
</dbReference>
<dbReference type="FunFam" id="1.25.10.10:FF:000088">
    <property type="entry name" value="Splicing factor 3b, subunit 1"/>
    <property type="match status" value="1"/>
</dbReference>
<dbReference type="FunFam" id="1.25.10.10:FF:000039">
    <property type="entry name" value="Splicing factor 3B subunit 1"/>
    <property type="match status" value="1"/>
</dbReference>
<accession>A0A6A4VK58</accession>
<dbReference type="InterPro" id="IPR054573">
    <property type="entry name" value="PP2A/SF3B1-like_HEAT"/>
</dbReference>
<dbReference type="SUPFAM" id="SSF48371">
    <property type="entry name" value="ARM repeat"/>
    <property type="match status" value="2"/>
</dbReference>
<dbReference type="GO" id="GO:0003729">
    <property type="term" value="F:mRNA binding"/>
    <property type="evidence" value="ECO:0007669"/>
    <property type="project" value="InterPro"/>
</dbReference>
<keyword evidence="6" id="KW-0508">mRNA splicing</keyword>
<dbReference type="SMART" id="SM01349">
    <property type="entry name" value="TOG"/>
    <property type="match status" value="1"/>
</dbReference>
<feature type="compositionally biased region" description="Basic and acidic residues" evidence="8">
    <location>
        <begin position="224"/>
        <end position="236"/>
    </location>
</feature>
<feature type="domain" description="TOG" evidence="9">
    <location>
        <begin position="806"/>
        <end position="1047"/>
    </location>
</feature>
<keyword evidence="4" id="KW-0747">Spliceosome</keyword>